<accession>U3AVA6</accession>
<comment type="caution">
    <text evidence="1">The sequence shown here is derived from an EMBL/GenBank/DDBJ whole genome shotgun (WGS) entry which is preliminary data.</text>
</comment>
<gene>
    <name evidence="1" type="ORF">VAZ01S_085_00210</name>
</gene>
<dbReference type="EMBL" id="BATL01000085">
    <property type="protein sequence ID" value="GAD77675.1"/>
    <property type="molecule type" value="Genomic_DNA"/>
</dbReference>
<proteinExistence type="predicted"/>
<dbReference type="AlphaFoldDB" id="U3AVA6"/>
<protein>
    <submittedName>
        <fullName evidence="1">Uncharacterized protein</fullName>
    </submittedName>
</protein>
<evidence type="ECO:0000313" key="2">
    <source>
        <dbReference type="Proteomes" id="UP000016567"/>
    </source>
</evidence>
<sequence length="174" mass="19340">MAGGLRPQAYVHNPMEWVDPFGLAECPKGPSKVGVPATRSSNQLDTVLERDAYGNEIMYRSMSEKQYRIFEETGQLPYAGETSVSPLLEYSSKYDGHTVKITTQRGTSAQLQDIGIAANKPASIELPHLSTQTGKWNQTHSRFKVESGQMTTQLSQGKALDIFNQNILDFELLE</sequence>
<reference evidence="1 2" key="1">
    <citation type="submission" date="2013-09" db="EMBL/GenBank/DDBJ databases">
        <title>Whole genome shotgun sequence of Vibrio azureus NBRC 104587.</title>
        <authorList>
            <person name="Isaki S."/>
            <person name="Hosoyama A."/>
            <person name="Numata M."/>
            <person name="Hashimoto M."/>
            <person name="Hosoyama Y."/>
            <person name="Tsuchikane K."/>
            <person name="Noguchi M."/>
            <person name="Hirakata S."/>
            <person name="Ichikawa N."/>
            <person name="Ohji S."/>
            <person name="Yamazoe A."/>
            <person name="Fujita N."/>
        </authorList>
    </citation>
    <scope>NUCLEOTIDE SEQUENCE [LARGE SCALE GENOMIC DNA]</scope>
    <source>
        <strain evidence="1 2">NBRC 104587</strain>
    </source>
</reference>
<keyword evidence="2" id="KW-1185">Reference proteome</keyword>
<dbReference type="Proteomes" id="UP000016567">
    <property type="component" value="Unassembled WGS sequence"/>
</dbReference>
<dbReference type="eggNOG" id="COG3209">
    <property type="taxonomic scope" value="Bacteria"/>
</dbReference>
<name>U3AVA6_9VIBR</name>
<organism evidence="1 2">
    <name type="scientific">Vibrio azureus NBRC 104587</name>
    <dbReference type="NCBI Taxonomy" id="1219077"/>
    <lineage>
        <taxon>Bacteria</taxon>
        <taxon>Pseudomonadati</taxon>
        <taxon>Pseudomonadota</taxon>
        <taxon>Gammaproteobacteria</taxon>
        <taxon>Vibrionales</taxon>
        <taxon>Vibrionaceae</taxon>
        <taxon>Vibrio</taxon>
    </lineage>
</organism>
<dbReference type="STRING" id="1219077.VAZ01S_085_00210"/>
<evidence type="ECO:0000313" key="1">
    <source>
        <dbReference type="EMBL" id="GAD77675.1"/>
    </source>
</evidence>